<reference evidence="3 4" key="1">
    <citation type="submission" date="2018-01" db="EMBL/GenBank/DDBJ databases">
        <title>Draft genome sequence of Nonomuraea sp. KC333.</title>
        <authorList>
            <person name="Sahin N."/>
            <person name="Saygin H."/>
            <person name="Ay H."/>
        </authorList>
    </citation>
    <scope>NUCLEOTIDE SEQUENCE [LARGE SCALE GENOMIC DNA]</scope>
    <source>
        <strain evidence="3 4">KC333</strain>
    </source>
</reference>
<dbReference type="PANTHER" id="PTHR44520">
    <property type="entry name" value="RESPONSE REGULATOR RCP1-RELATED"/>
    <property type="match status" value="1"/>
</dbReference>
<dbReference type="RefSeq" id="WP_111182424.1">
    <property type="nucleotide sequence ID" value="NZ_POUD01000161.1"/>
</dbReference>
<dbReference type="PANTHER" id="PTHR44520:SF2">
    <property type="entry name" value="RESPONSE REGULATOR RCP1"/>
    <property type="match status" value="1"/>
</dbReference>
<accession>A0A2W2DRT0</accession>
<protein>
    <submittedName>
        <fullName evidence="3">Two-component system response regulator</fullName>
    </submittedName>
</protein>
<feature type="domain" description="Response regulatory" evidence="2">
    <location>
        <begin position="8"/>
        <end position="133"/>
    </location>
</feature>
<dbReference type="PROSITE" id="PS50110">
    <property type="entry name" value="RESPONSE_REGULATORY"/>
    <property type="match status" value="1"/>
</dbReference>
<organism evidence="3 4">
    <name type="scientific">Nonomuraea aridisoli</name>
    <dbReference type="NCBI Taxonomy" id="2070368"/>
    <lineage>
        <taxon>Bacteria</taxon>
        <taxon>Bacillati</taxon>
        <taxon>Actinomycetota</taxon>
        <taxon>Actinomycetes</taxon>
        <taxon>Streptosporangiales</taxon>
        <taxon>Streptosporangiaceae</taxon>
        <taxon>Nonomuraea</taxon>
    </lineage>
</organism>
<comment type="caution">
    <text evidence="3">The sequence shown here is derived from an EMBL/GenBank/DDBJ whole genome shotgun (WGS) entry which is preliminary data.</text>
</comment>
<keyword evidence="4" id="KW-1185">Reference proteome</keyword>
<evidence type="ECO:0000313" key="3">
    <source>
        <dbReference type="EMBL" id="PZG13283.1"/>
    </source>
</evidence>
<dbReference type="Proteomes" id="UP000249304">
    <property type="component" value="Unassembled WGS sequence"/>
</dbReference>
<evidence type="ECO:0000259" key="2">
    <source>
        <dbReference type="PROSITE" id="PS50110"/>
    </source>
</evidence>
<feature type="modified residue" description="4-aspartylphosphate" evidence="1">
    <location>
        <position position="66"/>
    </location>
</feature>
<dbReference type="EMBL" id="POUD01000161">
    <property type="protein sequence ID" value="PZG13283.1"/>
    <property type="molecule type" value="Genomic_DNA"/>
</dbReference>
<keyword evidence="1" id="KW-0597">Phosphoprotein</keyword>
<dbReference type="CDD" id="cd17557">
    <property type="entry name" value="REC_Rcp-like"/>
    <property type="match status" value="1"/>
</dbReference>
<dbReference type="Pfam" id="PF00072">
    <property type="entry name" value="Response_reg"/>
    <property type="match status" value="1"/>
</dbReference>
<dbReference type="SMART" id="SM00448">
    <property type="entry name" value="REC"/>
    <property type="match status" value="1"/>
</dbReference>
<evidence type="ECO:0000313" key="4">
    <source>
        <dbReference type="Proteomes" id="UP000249304"/>
    </source>
</evidence>
<name>A0A2W2DRT0_9ACTN</name>
<proteinExistence type="predicted"/>
<dbReference type="GO" id="GO:0000160">
    <property type="term" value="P:phosphorelay signal transduction system"/>
    <property type="evidence" value="ECO:0007669"/>
    <property type="project" value="InterPro"/>
</dbReference>
<sequence length="156" mass="17437">MTTGQPIEVLLVEDDPGDELITREAFEDNKIRNNLHVVRDGLEALDFVYQRGVYAGAPRPDLILLDLNLPKYDGRQVLEKIKGDPDLRAIPVVVLTTSSAEEDILRSYKLFANAYVTKPVDLDRFMAVIRQIDEFFVTVVRLPGRVHAAGGDDATT</sequence>
<dbReference type="AlphaFoldDB" id="A0A2W2DRT0"/>
<dbReference type="OrthoDB" id="9793549at2"/>
<dbReference type="SUPFAM" id="SSF52172">
    <property type="entry name" value="CheY-like"/>
    <property type="match status" value="1"/>
</dbReference>
<evidence type="ECO:0000256" key="1">
    <source>
        <dbReference type="PROSITE-ProRule" id="PRU00169"/>
    </source>
</evidence>
<dbReference type="InterPro" id="IPR052893">
    <property type="entry name" value="TCS_response_regulator"/>
</dbReference>
<dbReference type="InterPro" id="IPR011006">
    <property type="entry name" value="CheY-like_superfamily"/>
</dbReference>
<gene>
    <name evidence="3" type="ORF">C1J01_30435</name>
</gene>
<dbReference type="Gene3D" id="3.40.50.2300">
    <property type="match status" value="1"/>
</dbReference>
<dbReference type="InterPro" id="IPR001789">
    <property type="entry name" value="Sig_transdc_resp-reg_receiver"/>
</dbReference>